<dbReference type="InterPro" id="IPR052740">
    <property type="entry name" value="CE4"/>
</dbReference>
<dbReference type="SMART" id="SM00181">
    <property type="entry name" value="EGF"/>
    <property type="match status" value="3"/>
</dbReference>
<evidence type="ECO:0000259" key="2">
    <source>
        <dbReference type="SMART" id="SM00181"/>
    </source>
</evidence>
<dbReference type="PANTHER" id="PTHR45985">
    <property type="match status" value="1"/>
</dbReference>
<evidence type="ECO:0000313" key="4">
    <source>
        <dbReference type="Proteomes" id="UP000271889"/>
    </source>
</evidence>
<proteinExistence type="predicted"/>
<gene>
    <name evidence="3" type="ORF">CGOC_LOCUS8693</name>
</gene>
<evidence type="ECO:0000256" key="1">
    <source>
        <dbReference type="SAM" id="MobiDB-lite"/>
    </source>
</evidence>
<organism evidence="3 4">
    <name type="scientific">Cylicostephanus goldi</name>
    <name type="common">Nematode worm</name>
    <dbReference type="NCBI Taxonomy" id="71465"/>
    <lineage>
        <taxon>Eukaryota</taxon>
        <taxon>Metazoa</taxon>
        <taxon>Ecdysozoa</taxon>
        <taxon>Nematoda</taxon>
        <taxon>Chromadorea</taxon>
        <taxon>Rhabditida</taxon>
        <taxon>Rhabditina</taxon>
        <taxon>Rhabditomorpha</taxon>
        <taxon>Strongyloidea</taxon>
        <taxon>Strongylidae</taxon>
        <taxon>Cylicostephanus</taxon>
    </lineage>
</organism>
<feature type="domain" description="EGF-like" evidence="2">
    <location>
        <begin position="278"/>
        <end position="310"/>
    </location>
</feature>
<dbReference type="Proteomes" id="UP000271889">
    <property type="component" value="Unassembled WGS sequence"/>
</dbReference>
<feature type="domain" description="EGF-like" evidence="2">
    <location>
        <begin position="323"/>
        <end position="357"/>
    </location>
</feature>
<sequence length="372" mass="40244">MLVSTYHVTERWMAFWQLIQMEIRQHSCLVKVVDLTILNNSCAHGETCIGGTVCDLERLRCLCPYGTVPQLETLSCLKPQTSYNSFGPFGNFDKPAATPTAFLPNPGHTNPPPFTFNFSPIFNKETSPNMNFGNQNNNKPSNSNSGSAGEQNSYPNNNYGNNAQWSKIGAGKAISNGGVYPSNGFGEVPKPGGEPYVFQPNFQNLYPTTTPASTTKKVPQLARPGQSCRENEVCIGGSICTLPIALCLCPGELEEKDGECVLPPSASIPIEKVGIGALCSELAECDNGSTCVMGRCVCVPPLVQHEDRCVLRQDRKEVGPGELCDNGETCVRGSVCDSVIPVCVCPPNTDLYNGDCVPISSIKDRPRSELHW</sequence>
<feature type="domain" description="EGF-like" evidence="2">
    <location>
        <begin position="27"/>
        <end position="77"/>
    </location>
</feature>
<dbReference type="InterPro" id="IPR006149">
    <property type="entry name" value="EB_dom"/>
</dbReference>
<name>A0A3P7M903_CYLGO</name>
<feature type="compositionally biased region" description="Low complexity" evidence="1">
    <location>
        <begin position="131"/>
        <end position="161"/>
    </location>
</feature>
<keyword evidence="4" id="KW-1185">Reference proteome</keyword>
<dbReference type="EMBL" id="UYRV01104694">
    <property type="protein sequence ID" value="VDN19913.1"/>
    <property type="molecule type" value="Genomic_DNA"/>
</dbReference>
<protein>
    <recommendedName>
        <fullName evidence="2">EGF-like domain-containing protein</fullName>
    </recommendedName>
</protein>
<dbReference type="PANTHER" id="PTHR45985:SF11">
    <property type="entry name" value="EGF-LIKE DOMAIN-CONTAINING PROTEIN"/>
    <property type="match status" value="1"/>
</dbReference>
<dbReference type="AlphaFoldDB" id="A0A3P7M903"/>
<reference evidence="3 4" key="1">
    <citation type="submission" date="2018-11" db="EMBL/GenBank/DDBJ databases">
        <authorList>
            <consortium name="Pathogen Informatics"/>
        </authorList>
    </citation>
    <scope>NUCLEOTIDE SEQUENCE [LARGE SCALE GENOMIC DNA]</scope>
</reference>
<accession>A0A3P7M903</accession>
<dbReference type="InterPro" id="IPR000742">
    <property type="entry name" value="EGF"/>
</dbReference>
<evidence type="ECO:0000313" key="3">
    <source>
        <dbReference type="EMBL" id="VDN19913.1"/>
    </source>
</evidence>
<feature type="region of interest" description="Disordered" evidence="1">
    <location>
        <begin position="127"/>
        <end position="161"/>
    </location>
</feature>
<dbReference type="Pfam" id="PF01683">
    <property type="entry name" value="EB"/>
    <property type="match status" value="1"/>
</dbReference>
<dbReference type="OrthoDB" id="504708at2759"/>